<dbReference type="PANTHER" id="PTHR35869:SF1">
    <property type="entry name" value="OUTER-MEMBRANE LIPOPROTEIN CARRIER PROTEIN"/>
    <property type="match status" value="1"/>
</dbReference>
<proteinExistence type="predicted"/>
<dbReference type="Pfam" id="PF03548">
    <property type="entry name" value="LolA"/>
    <property type="match status" value="1"/>
</dbReference>
<dbReference type="AlphaFoldDB" id="A0A7C4RUU6"/>
<dbReference type="EMBL" id="DSUH01000399">
    <property type="protein sequence ID" value="HGU34641.1"/>
    <property type="molecule type" value="Genomic_DNA"/>
</dbReference>
<dbReference type="Gene3D" id="2.50.20.10">
    <property type="entry name" value="Lipoprotein localisation LolA/LolB/LppX"/>
    <property type="match status" value="1"/>
</dbReference>
<gene>
    <name evidence="2" type="ORF">ENS29_17620</name>
</gene>
<evidence type="ECO:0000256" key="1">
    <source>
        <dbReference type="ARBA" id="ARBA00022729"/>
    </source>
</evidence>
<dbReference type="InterPro" id="IPR004564">
    <property type="entry name" value="OM_lipoprot_carrier_LolA-like"/>
</dbReference>
<comment type="caution">
    <text evidence="2">The sequence shown here is derived from an EMBL/GenBank/DDBJ whole genome shotgun (WGS) entry which is preliminary data.</text>
</comment>
<accession>A0A7C4RUU6</accession>
<evidence type="ECO:0000313" key="2">
    <source>
        <dbReference type="EMBL" id="HGU34641.1"/>
    </source>
</evidence>
<keyword evidence="1" id="KW-0732">Signal</keyword>
<dbReference type="CDD" id="cd16325">
    <property type="entry name" value="LolA"/>
    <property type="match status" value="1"/>
</dbReference>
<dbReference type="InterPro" id="IPR029046">
    <property type="entry name" value="LolA/LolB/LppX"/>
</dbReference>
<dbReference type="SUPFAM" id="SSF89392">
    <property type="entry name" value="Prokaryotic lipoproteins and lipoprotein localization factors"/>
    <property type="match status" value="1"/>
</dbReference>
<organism evidence="2">
    <name type="scientific">Desulfatirhabdium butyrativorans</name>
    <dbReference type="NCBI Taxonomy" id="340467"/>
    <lineage>
        <taxon>Bacteria</taxon>
        <taxon>Pseudomonadati</taxon>
        <taxon>Thermodesulfobacteriota</taxon>
        <taxon>Desulfobacteria</taxon>
        <taxon>Desulfobacterales</taxon>
        <taxon>Desulfatirhabdiaceae</taxon>
        <taxon>Desulfatirhabdium</taxon>
    </lineage>
</organism>
<name>A0A7C4RUU6_9BACT</name>
<reference evidence="2" key="1">
    <citation type="journal article" date="2020" name="mSystems">
        <title>Genome- and Community-Level Interaction Insights into Carbon Utilization and Element Cycling Functions of Hydrothermarchaeota in Hydrothermal Sediment.</title>
        <authorList>
            <person name="Zhou Z."/>
            <person name="Liu Y."/>
            <person name="Xu W."/>
            <person name="Pan J."/>
            <person name="Luo Z.H."/>
            <person name="Li M."/>
        </authorList>
    </citation>
    <scope>NUCLEOTIDE SEQUENCE [LARGE SCALE GENOMIC DNA]</scope>
    <source>
        <strain evidence="2">SpSt-477</strain>
    </source>
</reference>
<sequence>MHVRRCSAILLTLFFLTIGWAGPGFSAETPTVEAILKRVEARYAGEGFSANFFQTSVVAAMDITETASGFLQIKRPGKMRWSYEKPKKQLIVTDGKTIWIYKPDDNQVSIGAFPEIFGNGKGAGFLADIQQIRKSFDVSLKEINASGEYVLKLVPLSKEIDLTHILLHIDPQTSDIVEIRTLNSYKDETRIELTGIQLDQRFEDVLFRFEVPKGAEIIRLDDQGKHK</sequence>
<dbReference type="PANTHER" id="PTHR35869">
    <property type="entry name" value="OUTER-MEMBRANE LIPOPROTEIN CARRIER PROTEIN"/>
    <property type="match status" value="1"/>
</dbReference>
<keyword evidence="2" id="KW-0449">Lipoprotein</keyword>
<protein>
    <submittedName>
        <fullName evidence="2">Outer membrane lipoprotein carrier protein LolA</fullName>
    </submittedName>
</protein>